<reference evidence="2 3" key="1">
    <citation type="submission" date="2020-01" db="EMBL/GenBank/DDBJ databases">
        <title>Whole-genome sequence of Heliobacterium undosum DSM 13378.</title>
        <authorList>
            <person name="Kyndt J.A."/>
            <person name="Meyer T.E."/>
        </authorList>
    </citation>
    <scope>NUCLEOTIDE SEQUENCE [LARGE SCALE GENOMIC DNA]</scope>
    <source>
        <strain evidence="2 3">DSM 13378</strain>
    </source>
</reference>
<protein>
    <submittedName>
        <fullName evidence="2">Uncharacterized protein</fullName>
    </submittedName>
</protein>
<dbReference type="AlphaFoldDB" id="A0A845KYD7"/>
<organism evidence="2 3">
    <name type="scientific">Heliomicrobium undosum</name>
    <dbReference type="NCBI Taxonomy" id="121734"/>
    <lineage>
        <taxon>Bacteria</taxon>
        <taxon>Bacillati</taxon>
        <taxon>Bacillota</taxon>
        <taxon>Clostridia</taxon>
        <taxon>Eubacteriales</taxon>
        <taxon>Heliobacteriaceae</taxon>
        <taxon>Heliomicrobium</taxon>
    </lineage>
</organism>
<evidence type="ECO:0000313" key="3">
    <source>
        <dbReference type="Proteomes" id="UP000463470"/>
    </source>
</evidence>
<keyword evidence="1" id="KW-0472">Membrane</keyword>
<evidence type="ECO:0000313" key="2">
    <source>
        <dbReference type="EMBL" id="MZP28862.1"/>
    </source>
</evidence>
<feature type="transmembrane region" description="Helical" evidence="1">
    <location>
        <begin position="12"/>
        <end position="38"/>
    </location>
</feature>
<dbReference type="RefSeq" id="WP_161255182.1">
    <property type="nucleotide sequence ID" value="NZ_WXEY01000003.1"/>
</dbReference>
<dbReference type="Proteomes" id="UP000463470">
    <property type="component" value="Unassembled WGS sequence"/>
</dbReference>
<dbReference type="OrthoDB" id="2079164at2"/>
<sequence length="297" mass="32145">MDRRNKGIGAGGMLFAAPSLVSGFLFLCLFAALAWLLFQRSGGERFSLPAGASWRPVVADSGERLGDCRWPWQKGDGLVDTQGRYWRVDGNFATAASLGEVSDPVLDRALCPVSVLLPQDGAKGVIALLTPGLDDGHAAVWERALEQAGYRVTLSDGLEAGSSRSIREASMASPAAIVRIRQSPAGGWRGTDHDRHKAQLVVERGHPRLRSNLGFALRWQQTIQEGDRPPILLTGRRLGQHLSPRSVDVLLPESFIASESIALARGLAAALEPDSLTKECQSVIMDRRITDIRGPRP</sequence>
<keyword evidence="1" id="KW-0812">Transmembrane</keyword>
<evidence type="ECO:0000256" key="1">
    <source>
        <dbReference type="SAM" id="Phobius"/>
    </source>
</evidence>
<name>A0A845KYD7_9FIRM</name>
<comment type="caution">
    <text evidence="2">The sequence shown here is derived from an EMBL/GenBank/DDBJ whole genome shotgun (WGS) entry which is preliminary data.</text>
</comment>
<gene>
    <name evidence="2" type="ORF">GTO91_03950</name>
</gene>
<dbReference type="EMBL" id="WXEY01000003">
    <property type="protein sequence ID" value="MZP28862.1"/>
    <property type="molecule type" value="Genomic_DNA"/>
</dbReference>
<keyword evidence="3" id="KW-1185">Reference proteome</keyword>
<proteinExistence type="predicted"/>
<accession>A0A845KYD7</accession>
<keyword evidence="1" id="KW-1133">Transmembrane helix</keyword>